<organism evidence="10 11">
    <name type="scientific">Lutibacter holmesii</name>
    <dbReference type="NCBI Taxonomy" id="1137985"/>
    <lineage>
        <taxon>Bacteria</taxon>
        <taxon>Pseudomonadati</taxon>
        <taxon>Bacteroidota</taxon>
        <taxon>Flavobacteriia</taxon>
        <taxon>Flavobacteriales</taxon>
        <taxon>Flavobacteriaceae</taxon>
        <taxon>Lutibacter</taxon>
    </lineage>
</organism>
<comment type="subcellular location">
    <subcellularLocation>
        <location evidence="1">Membrane</location>
        <topology evidence="1">Multi-pass membrane protein</topology>
    </subcellularLocation>
</comment>
<evidence type="ECO:0000256" key="3">
    <source>
        <dbReference type="ARBA" id="ARBA00022692"/>
    </source>
</evidence>
<dbReference type="Pfam" id="PF18916">
    <property type="entry name" value="Lycopene_cyc"/>
    <property type="match status" value="2"/>
</dbReference>
<evidence type="ECO:0000256" key="5">
    <source>
        <dbReference type="ARBA" id="ARBA00022989"/>
    </source>
</evidence>
<feature type="transmembrane region" description="Helical" evidence="8">
    <location>
        <begin position="158"/>
        <end position="181"/>
    </location>
</feature>
<comment type="caution">
    <text evidence="10">The sequence shown here is derived from an EMBL/GenBank/DDBJ whole genome shotgun (WGS) entry which is preliminary data.</text>
</comment>
<evidence type="ECO:0000256" key="6">
    <source>
        <dbReference type="ARBA" id="ARBA00023136"/>
    </source>
</evidence>
<keyword evidence="6 8" id="KW-0472">Membrane</keyword>
<evidence type="ECO:0000313" key="11">
    <source>
        <dbReference type="Proteomes" id="UP001597241"/>
    </source>
</evidence>
<keyword evidence="3 8" id="KW-0812">Transmembrane</keyword>
<reference evidence="11" key="1">
    <citation type="journal article" date="2019" name="Int. J. Syst. Evol. Microbiol.">
        <title>The Global Catalogue of Microorganisms (GCM) 10K type strain sequencing project: providing services to taxonomists for standard genome sequencing and annotation.</title>
        <authorList>
            <consortium name="The Broad Institute Genomics Platform"/>
            <consortium name="The Broad Institute Genome Sequencing Center for Infectious Disease"/>
            <person name="Wu L."/>
            <person name="Ma J."/>
        </authorList>
    </citation>
    <scope>NUCLEOTIDE SEQUENCE [LARGE SCALE GENOMIC DNA]</scope>
    <source>
        <strain evidence="11">CCUG 62221</strain>
    </source>
</reference>
<keyword evidence="11" id="KW-1185">Reference proteome</keyword>
<feature type="transmembrane region" description="Helical" evidence="8">
    <location>
        <begin position="111"/>
        <end position="128"/>
    </location>
</feature>
<feature type="transmembrane region" description="Helical" evidence="8">
    <location>
        <begin position="201"/>
        <end position="220"/>
    </location>
</feature>
<dbReference type="NCBIfam" id="TIGR03462">
    <property type="entry name" value="CarR_dom_SF"/>
    <property type="match status" value="2"/>
</dbReference>
<dbReference type="EMBL" id="JBHTMV010000004">
    <property type="protein sequence ID" value="MFD1294431.1"/>
    <property type="molecule type" value="Genomic_DNA"/>
</dbReference>
<evidence type="ECO:0000313" key="10">
    <source>
        <dbReference type="EMBL" id="MFD1294431.1"/>
    </source>
</evidence>
<accession>A0ABW3WPU0</accession>
<evidence type="ECO:0000256" key="2">
    <source>
        <dbReference type="ARBA" id="ARBA00004829"/>
    </source>
</evidence>
<gene>
    <name evidence="10" type="ORF">ACFQ5N_11345</name>
</gene>
<feature type="domain" description="Lycopene cyclase" evidence="9">
    <location>
        <begin position="3"/>
        <end position="92"/>
    </location>
</feature>
<sequence length="230" mass="26779">MTYLYLLINIASFSVPFIYSFEKKMLFIQYWKAVFLAILLVAVPFLIWDVIFTEYGVWGFNPTYYLGITFFGLPAEEILFFICIPFASIFTHYAFLHFFKNLKLSNKVTQIITLFLLITSIVVLIFAFPKAYTSVNFSLFTCLMLYAFLKKDAILNRFYITFLVVLIPFFIVNGLLTGSFIPNEIVWYNNAENLGVRIGTVPIEDAFYAFSMLYSSLILIEKFKLKFNKS</sequence>
<feature type="transmembrane region" description="Helical" evidence="8">
    <location>
        <begin position="134"/>
        <end position="149"/>
    </location>
</feature>
<evidence type="ECO:0000256" key="7">
    <source>
        <dbReference type="ARBA" id="ARBA00023235"/>
    </source>
</evidence>
<name>A0ABW3WPU0_9FLAO</name>
<evidence type="ECO:0000259" key="9">
    <source>
        <dbReference type="Pfam" id="PF18916"/>
    </source>
</evidence>
<feature type="transmembrane region" description="Helical" evidence="8">
    <location>
        <begin position="6"/>
        <end position="21"/>
    </location>
</feature>
<comment type="pathway">
    <text evidence="2">Carotenoid biosynthesis.</text>
</comment>
<evidence type="ECO:0000256" key="4">
    <source>
        <dbReference type="ARBA" id="ARBA00022746"/>
    </source>
</evidence>
<feature type="transmembrane region" description="Helical" evidence="8">
    <location>
        <begin position="33"/>
        <end position="58"/>
    </location>
</feature>
<evidence type="ECO:0000256" key="1">
    <source>
        <dbReference type="ARBA" id="ARBA00004141"/>
    </source>
</evidence>
<dbReference type="InterPro" id="IPR017825">
    <property type="entry name" value="Lycopene_cyclase_dom"/>
</dbReference>
<feature type="domain" description="Lycopene cyclase" evidence="9">
    <location>
        <begin position="130"/>
        <end position="223"/>
    </location>
</feature>
<keyword evidence="7" id="KW-0413">Isomerase</keyword>
<dbReference type="Proteomes" id="UP001597241">
    <property type="component" value="Unassembled WGS sequence"/>
</dbReference>
<keyword evidence="5 8" id="KW-1133">Transmembrane helix</keyword>
<feature type="transmembrane region" description="Helical" evidence="8">
    <location>
        <begin position="78"/>
        <end position="99"/>
    </location>
</feature>
<proteinExistence type="predicted"/>
<protein>
    <submittedName>
        <fullName evidence="10">Lycopene cyclase domain-containing protein</fullName>
    </submittedName>
</protein>
<evidence type="ECO:0000256" key="8">
    <source>
        <dbReference type="SAM" id="Phobius"/>
    </source>
</evidence>
<keyword evidence="4" id="KW-0125">Carotenoid biosynthesis</keyword>
<dbReference type="RefSeq" id="WP_386809616.1">
    <property type="nucleotide sequence ID" value="NZ_JBHTMV010000004.1"/>
</dbReference>